<dbReference type="InterPro" id="IPR037696">
    <property type="entry name" value="CCDC77"/>
</dbReference>
<evidence type="ECO:0000313" key="2">
    <source>
        <dbReference type="EMBL" id="ORX45444.1"/>
    </source>
</evidence>
<dbReference type="Proteomes" id="UP000193719">
    <property type="component" value="Unassembled WGS sequence"/>
</dbReference>
<comment type="caution">
    <text evidence="2">The sequence shown here is derived from an EMBL/GenBank/DDBJ whole genome shotgun (WGS) entry which is preliminary data.</text>
</comment>
<name>A0A1Y1V2B1_9FUNG</name>
<dbReference type="PANTHER" id="PTHR22091:SF1">
    <property type="entry name" value="COILED-COIL DOMAIN-CONTAINING PROTEIN 77"/>
    <property type="match status" value="1"/>
</dbReference>
<feature type="coiled-coil region" evidence="1">
    <location>
        <begin position="21"/>
        <end position="79"/>
    </location>
</feature>
<dbReference type="AlphaFoldDB" id="A0A1Y1V2B1"/>
<feature type="coiled-coil region" evidence="1">
    <location>
        <begin position="194"/>
        <end position="225"/>
    </location>
</feature>
<feature type="coiled-coil region" evidence="1">
    <location>
        <begin position="323"/>
        <end position="445"/>
    </location>
</feature>
<evidence type="ECO:0000256" key="1">
    <source>
        <dbReference type="SAM" id="Coils"/>
    </source>
</evidence>
<dbReference type="STRING" id="1754191.A0A1Y1V2B1"/>
<accession>A0A1Y1V2B1</accession>
<proteinExistence type="predicted"/>
<dbReference type="OrthoDB" id="191169at2759"/>
<dbReference type="PANTHER" id="PTHR22091">
    <property type="entry name" value="COILED-COIL DOMAIN-CONTAINING PROTEIN 77"/>
    <property type="match status" value="1"/>
</dbReference>
<sequence>MITNNEIKAEIEKLPLSQELLQYYKDKLESFEKDYEQAVQLMDGCQISHEEYYNLTRELQKKTKEVTDLQKLLSDAQLAIFDERKELLKVLAENDTLKIQEVKDRRKIRYLLGLVETTDEITYFKKGFYKRFLKNDKNENHDMLNHIGEKNKQESNKVTVQVEGKKNTNNGINGIMDEEVVFDNENIYIVNDEIEGLRLTVSSLKAQIEEQKKENEKHIEGYKKDRQFRINENKSQQQYYFEQIISLTEKINKLRSICRENTKELIQTKSNAKMLDRKSKCQLAKYAEDMKILKNCYSEQKNKSDDIKKNLEIKFSKKNDDMVNNLRKQLGKYEEELRIEKSKNQNIDEKYKKQINTLNEKIKKINSSYKALKKRRDCEIEGFTNDILRLRKQLKTLENHLINTETPLDKEMELLNIARNTGKRAEKMTEELDRYKKKIVNIEKQIHTLAF</sequence>
<keyword evidence="3" id="KW-1185">Reference proteome</keyword>
<organism evidence="2 3">
    <name type="scientific">Piromyces finnis</name>
    <dbReference type="NCBI Taxonomy" id="1754191"/>
    <lineage>
        <taxon>Eukaryota</taxon>
        <taxon>Fungi</taxon>
        <taxon>Fungi incertae sedis</taxon>
        <taxon>Chytridiomycota</taxon>
        <taxon>Chytridiomycota incertae sedis</taxon>
        <taxon>Neocallimastigomycetes</taxon>
        <taxon>Neocallimastigales</taxon>
        <taxon>Neocallimastigaceae</taxon>
        <taxon>Piromyces</taxon>
    </lineage>
</organism>
<dbReference type="EMBL" id="MCFH01000040">
    <property type="protein sequence ID" value="ORX45444.1"/>
    <property type="molecule type" value="Genomic_DNA"/>
</dbReference>
<keyword evidence="1" id="KW-0175">Coiled coil</keyword>
<reference evidence="2 3" key="1">
    <citation type="submission" date="2016-08" db="EMBL/GenBank/DDBJ databases">
        <title>Genomes of anaerobic fungi encode conserved fungal cellulosomes for biomass hydrolysis.</title>
        <authorList>
            <consortium name="DOE Joint Genome Institute"/>
            <person name="Haitjema C.H."/>
            <person name="Gilmore S.P."/>
            <person name="Henske J.K."/>
            <person name="Solomon K.V."/>
            <person name="De Groot R."/>
            <person name="Kuo A."/>
            <person name="Mondo S.J."/>
            <person name="Salamov A.A."/>
            <person name="Labutti K."/>
            <person name="Zhao Z."/>
            <person name="Chiniquy J."/>
            <person name="Barry K."/>
            <person name="Brewer H.M."/>
            <person name="Purvine S.O."/>
            <person name="Wright A.T."/>
            <person name="Boxma B."/>
            <person name="Van Alen T."/>
            <person name="Hackstein J.H."/>
            <person name="Baker S.E."/>
            <person name="Grigoriev I.V."/>
            <person name="O'Malley M.A."/>
        </authorList>
    </citation>
    <scope>NUCLEOTIDE SEQUENCE [LARGE SCALE GENOMIC DNA]</scope>
    <source>
        <strain evidence="3">finn</strain>
    </source>
</reference>
<reference evidence="2 3" key="2">
    <citation type="submission" date="2016-08" db="EMBL/GenBank/DDBJ databases">
        <title>Pervasive Adenine N6-methylation of Active Genes in Fungi.</title>
        <authorList>
            <consortium name="DOE Joint Genome Institute"/>
            <person name="Mondo S.J."/>
            <person name="Dannebaum R.O."/>
            <person name="Kuo R.C."/>
            <person name="Labutti K."/>
            <person name="Haridas S."/>
            <person name="Kuo A."/>
            <person name="Salamov A."/>
            <person name="Ahrendt S.R."/>
            <person name="Lipzen A."/>
            <person name="Sullivan W."/>
            <person name="Andreopoulos W.B."/>
            <person name="Clum A."/>
            <person name="Lindquist E."/>
            <person name="Daum C."/>
            <person name="Ramamoorthy G.K."/>
            <person name="Gryganskyi A."/>
            <person name="Culley D."/>
            <person name="Magnuson J.K."/>
            <person name="James T.Y."/>
            <person name="O'Malley M.A."/>
            <person name="Stajich J.E."/>
            <person name="Spatafora J.W."/>
            <person name="Visel A."/>
            <person name="Grigoriev I.V."/>
        </authorList>
    </citation>
    <scope>NUCLEOTIDE SEQUENCE [LARGE SCALE GENOMIC DNA]</scope>
    <source>
        <strain evidence="3">finn</strain>
    </source>
</reference>
<protein>
    <submittedName>
        <fullName evidence="2">Uncharacterized protein</fullName>
    </submittedName>
</protein>
<evidence type="ECO:0000313" key="3">
    <source>
        <dbReference type="Proteomes" id="UP000193719"/>
    </source>
</evidence>
<gene>
    <name evidence="2" type="ORF">BCR36DRAFT_118019</name>
</gene>